<sequence length="290" mass="32463">MCLRMKAHKSLRCSLLCGWLLLSLHLLSYAQQTELQIYGLVSSNATTPTEAYSPRKVQQLSMRNMQRGKPLQINLVYKDDAPMKMGYKEVLEHATKMWGDNLTVSEQTRGLQLAGCIGDENGCLLEIEVTPEGNWYTLPIEYVQIGQAYLYDGKIVKTSLSESIEVNDLATYALTPIHKLCPYEFDDILVTLYVHKKDAVIASSPLSLRKLFTSNSSPTSKGSSFTMTLTSSSALQITFQDLEEHQIRLHSLSGEFFISEEALGSTTLTLPTTLDIAHYILQVDNKTIKL</sequence>
<feature type="signal peptide" evidence="1">
    <location>
        <begin position="1"/>
        <end position="30"/>
    </location>
</feature>
<dbReference type="EMBL" id="CP002689">
    <property type="protein sequence ID" value="AEE12752.1"/>
    <property type="molecule type" value="Genomic_DNA"/>
</dbReference>
<accession>F4KK27</accession>
<evidence type="ECO:0000256" key="1">
    <source>
        <dbReference type="SAM" id="SignalP"/>
    </source>
</evidence>
<keyword evidence="3" id="KW-1185">Reference proteome</keyword>
<reference evidence="3" key="1">
    <citation type="submission" date="2011-04" db="EMBL/GenBank/DDBJ databases">
        <title>The complete genome of Porphyromonas asaccharolytica DSM 20707.</title>
        <authorList>
            <person name="Lucas S."/>
            <person name="Han J."/>
            <person name="Lapidus A."/>
            <person name="Bruce D."/>
            <person name="Goodwin L."/>
            <person name="Pitluck S."/>
            <person name="Peters L."/>
            <person name="Kyrpides N."/>
            <person name="Mavromatis K."/>
            <person name="Ivanova N."/>
            <person name="Ovchinnikova G."/>
            <person name="Pagani I."/>
            <person name="Lu M."/>
            <person name="Detter J.C."/>
            <person name="Tapia R."/>
            <person name="Han C."/>
            <person name="Land M."/>
            <person name="Hauser L."/>
            <person name="Markowitz V."/>
            <person name="Cheng J.-F."/>
            <person name="Hugenholtz P."/>
            <person name="Woyke T."/>
            <person name="Wu D."/>
            <person name="Gronow S."/>
            <person name="Wellnitz S."/>
            <person name="Brambilla E."/>
            <person name="Klenk H.-P."/>
            <person name="Eisen J.A."/>
        </authorList>
    </citation>
    <scope>NUCLEOTIDE SEQUENCE [LARGE SCALE GENOMIC DNA]</scope>
    <source>
        <strain evidence="3">ATCC 25260 / DSM 20707 / VPI 4198</strain>
    </source>
</reference>
<proteinExistence type="predicted"/>
<dbReference type="HOGENOM" id="CLU_959272_0_0_10"/>
<dbReference type="KEGG" id="pah:Poras_0807"/>
<gene>
    <name evidence="2" type="ordered locus">Poras_0807</name>
</gene>
<feature type="chain" id="PRO_5003315705" evidence="1">
    <location>
        <begin position="31"/>
        <end position="290"/>
    </location>
</feature>
<evidence type="ECO:0000313" key="2">
    <source>
        <dbReference type="EMBL" id="AEE12752.1"/>
    </source>
</evidence>
<evidence type="ECO:0000313" key="3">
    <source>
        <dbReference type="Proteomes" id="UP000006545"/>
    </source>
</evidence>
<organism evidence="2 3">
    <name type="scientific">Porphyromonas asaccharolytica (strain ATCC 25260 / DSM 20707 / BCRC 10618 / CCUG 7834 / JCM 6326 / LMG 13178 / VPI 4198 / B440)</name>
    <name type="common">Bacteroides asaccharolyticus</name>
    <dbReference type="NCBI Taxonomy" id="879243"/>
    <lineage>
        <taxon>Bacteria</taxon>
        <taxon>Pseudomonadati</taxon>
        <taxon>Bacteroidota</taxon>
        <taxon>Bacteroidia</taxon>
        <taxon>Bacteroidales</taxon>
        <taxon>Porphyromonadaceae</taxon>
        <taxon>Porphyromonas</taxon>
    </lineage>
</organism>
<dbReference type="AlphaFoldDB" id="F4KK27"/>
<dbReference type="Proteomes" id="UP000006545">
    <property type="component" value="Chromosome"/>
</dbReference>
<protein>
    <submittedName>
        <fullName evidence="2">Uncharacterized protein</fullName>
    </submittedName>
</protein>
<keyword evidence="1" id="KW-0732">Signal</keyword>
<name>F4KK27_PORAD</name>